<dbReference type="AlphaFoldDB" id="A0A7W3JJG8"/>
<comment type="caution">
    <text evidence="2">The sequence shown here is derived from an EMBL/GenBank/DDBJ whole genome shotgun (WGS) entry which is preliminary data.</text>
</comment>
<evidence type="ECO:0008006" key="5">
    <source>
        <dbReference type="Google" id="ProtNLM"/>
    </source>
</evidence>
<reference evidence="1 3" key="1">
    <citation type="submission" date="2019-07" db="EMBL/GenBank/DDBJ databases">
        <title>Whole genome shotgun sequence of Frigoribacterium faeni NBRC 103066.</title>
        <authorList>
            <person name="Hosoyama A."/>
            <person name="Uohara A."/>
            <person name="Ohji S."/>
            <person name="Ichikawa N."/>
        </authorList>
    </citation>
    <scope>NUCLEOTIDE SEQUENCE [LARGE SCALE GENOMIC DNA]</scope>
    <source>
        <strain evidence="1 3">NBRC 103066</strain>
    </source>
</reference>
<evidence type="ECO:0000313" key="2">
    <source>
        <dbReference type="EMBL" id="MBA8814007.1"/>
    </source>
</evidence>
<accession>A0A7W3JJG8</accession>
<name>A0A7W3JJG8_9MICO</name>
<dbReference type="EMBL" id="JACGWW010000002">
    <property type="protein sequence ID" value="MBA8814007.1"/>
    <property type="molecule type" value="Genomic_DNA"/>
</dbReference>
<protein>
    <recommendedName>
        <fullName evidence="5">ESX-1 secretion-associated protein</fullName>
    </recommendedName>
</protein>
<keyword evidence="3" id="KW-1185">Reference proteome</keyword>
<proteinExistence type="predicted"/>
<organism evidence="2 4">
    <name type="scientific">Frigoribacterium faeni</name>
    <dbReference type="NCBI Taxonomy" id="145483"/>
    <lineage>
        <taxon>Bacteria</taxon>
        <taxon>Bacillati</taxon>
        <taxon>Actinomycetota</taxon>
        <taxon>Actinomycetes</taxon>
        <taxon>Micrococcales</taxon>
        <taxon>Microbacteriaceae</taxon>
        <taxon>Frigoribacterium</taxon>
    </lineage>
</organism>
<evidence type="ECO:0000313" key="3">
    <source>
        <dbReference type="Proteomes" id="UP000321154"/>
    </source>
</evidence>
<dbReference type="EMBL" id="BJUV01000006">
    <property type="protein sequence ID" value="GEK82613.1"/>
    <property type="molecule type" value="Genomic_DNA"/>
</dbReference>
<sequence>MARSSLTVRGSTLEALFSSLNSIRREFESADGSAADAADACGHEALAQRVRSFATEWNDVRRGLAESLGDLGRSAGAVADGFSDVEKRLAGQLSERG</sequence>
<evidence type="ECO:0000313" key="1">
    <source>
        <dbReference type="EMBL" id="GEK82613.1"/>
    </source>
</evidence>
<reference evidence="2 4" key="2">
    <citation type="submission" date="2020-07" db="EMBL/GenBank/DDBJ databases">
        <title>Sequencing the genomes of 1000 actinobacteria strains.</title>
        <authorList>
            <person name="Klenk H.-P."/>
        </authorList>
    </citation>
    <scope>NUCLEOTIDE SEQUENCE [LARGE SCALE GENOMIC DNA]</scope>
    <source>
        <strain evidence="2 4">DSM 10309</strain>
    </source>
</reference>
<evidence type="ECO:0000313" key="4">
    <source>
        <dbReference type="Proteomes" id="UP000522688"/>
    </source>
</evidence>
<dbReference type="Proteomes" id="UP000522688">
    <property type="component" value="Unassembled WGS sequence"/>
</dbReference>
<dbReference type="RefSeq" id="WP_146853434.1">
    <property type="nucleotide sequence ID" value="NZ_BAAAHR010000003.1"/>
</dbReference>
<dbReference type="OrthoDB" id="5195569at2"/>
<dbReference type="Proteomes" id="UP000321154">
    <property type="component" value="Unassembled WGS sequence"/>
</dbReference>
<gene>
    <name evidence="2" type="ORF">FB463_002256</name>
    <name evidence="1" type="ORF">FFA01_09220</name>
</gene>